<comment type="pathway">
    <text evidence="3 15">Cofactor biosynthesis; FMN biosynthesis; FMN from riboflavin (ATP route): step 1/1.</text>
</comment>
<evidence type="ECO:0000259" key="16">
    <source>
        <dbReference type="SMART" id="SM00904"/>
    </source>
</evidence>
<keyword evidence="9 15" id="KW-0418">Kinase</keyword>
<gene>
    <name evidence="17" type="ORF">EDD63_10497</name>
</gene>
<evidence type="ECO:0000256" key="15">
    <source>
        <dbReference type="PIRNR" id="PIRNR004491"/>
    </source>
</evidence>
<dbReference type="Pfam" id="PF01687">
    <property type="entry name" value="Flavokinase"/>
    <property type="match status" value="1"/>
</dbReference>
<dbReference type="SUPFAM" id="SSF82114">
    <property type="entry name" value="Riboflavin kinase-like"/>
    <property type="match status" value="1"/>
</dbReference>
<reference evidence="17 18" key="1">
    <citation type="submission" date="2019-03" db="EMBL/GenBank/DDBJ databases">
        <title>Genomic Encyclopedia of Type Strains, Phase IV (KMG-IV): sequencing the most valuable type-strain genomes for metagenomic binning, comparative biology and taxonomic classification.</title>
        <authorList>
            <person name="Goeker M."/>
        </authorList>
    </citation>
    <scope>NUCLEOTIDE SEQUENCE [LARGE SCALE GENOMIC DNA]</scope>
    <source>
        <strain evidence="17 18">DSM 28867</strain>
    </source>
</reference>
<dbReference type="NCBIfam" id="TIGR00083">
    <property type="entry name" value="ribF"/>
    <property type="match status" value="1"/>
</dbReference>
<dbReference type="EMBL" id="SODD01000004">
    <property type="protein sequence ID" value="TDW25567.1"/>
    <property type="molecule type" value="Genomic_DNA"/>
</dbReference>
<dbReference type="EC" id="2.7.1.26" evidence="15"/>
<feature type="domain" description="Riboflavin kinase" evidence="16">
    <location>
        <begin position="177"/>
        <end position="303"/>
    </location>
</feature>
<evidence type="ECO:0000256" key="2">
    <source>
        <dbReference type="ARBA" id="ARBA00004726"/>
    </source>
</evidence>
<name>A0A4V3G960_9FIRM</name>
<dbReference type="GO" id="GO:0006747">
    <property type="term" value="P:FAD biosynthetic process"/>
    <property type="evidence" value="ECO:0007669"/>
    <property type="project" value="UniProtKB-UniRule"/>
</dbReference>
<evidence type="ECO:0000256" key="5">
    <source>
        <dbReference type="ARBA" id="ARBA00022643"/>
    </source>
</evidence>
<dbReference type="Gene3D" id="3.40.50.620">
    <property type="entry name" value="HUPs"/>
    <property type="match status" value="1"/>
</dbReference>
<keyword evidence="12" id="KW-0511">Multifunctional enzyme</keyword>
<dbReference type="PIRSF" id="PIRSF004491">
    <property type="entry name" value="FAD_Synth"/>
    <property type="match status" value="1"/>
</dbReference>
<evidence type="ECO:0000256" key="9">
    <source>
        <dbReference type="ARBA" id="ARBA00022777"/>
    </source>
</evidence>
<dbReference type="InterPro" id="IPR014729">
    <property type="entry name" value="Rossmann-like_a/b/a_fold"/>
</dbReference>
<dbReference type="InterPro" id="IPR015864">
    <property type="entry name" value="FAD_synthase"/>
</dbReference>
<dbReference type="GO" id="GO:0009398">
    <property type="term" value="P:FMN biosynthetic process"/>
    <property type="evidence" value="ECO:0007669"/>
    <property type="project" value="UniProtKB-UniRule"/>
</dbReference>
<dbReference type="EC" id="2.7.7.2" evidence="15"/>
<evidence type="ECO:0000256" key="4">
    <source>
        <dbReference type="ARBA" id="ARBA00022630"/>
    </source>
</evidence>
<accession>A0A4V3G960</accession>
<dbReference type="NCBIfam" id="NF004162">
    <property type="entry name" value="PRK05627.1-5"/>
    <property type="match status" value="1"/>
</dbReference>
<dbReference type="RefSeq" id="WP_134168135.1">
    <property type="nucleotide sequence ID" value="NZ_SODD01000004.1"/>
</dbReference>
<dbReference type="UniPathway" id="UPA00277">
    <property type="reaction ID" value="UER00407"/>
</dbReference>
<dbReference type="InterPro" id="IPR002606">
    <property type="entry name" value="Riboflavin_kinase_bac"/>
</dbReference>
<evidence type="ECO:0000313" key="18">
    <source>
        <dbReference type="Proteomes" id="UP000294743"/>
    </source>
</evidence>
<keyword evidence="6 15" id="KW-0808">Transferase</keyword>
<keyword evidence="5 15" id="KW-0288">FMN</keyword>
<dbReference type="GO" id="GO:0005524">
    <property type="term" value="F:ATP binding"/>
    <property type="evidence" value="ECO:0007669"/>
    <property type="project" value="UniProtKB-UniRule"/>
</dbReference>
<dbReference type="CDD" id="cd02064">
    <property type="entry name" value="FAD_synthetase_N"/>
    <property type="match status" value="1"/>
</dbReference>
<evidence type="ECO:0000256" key="13">
    <source>
        <dbReference type="ARBA" id="ARBA00047880"/>
    </source>
</evidence>
<dbReference type="GO" id="GO:0009231">
    <property type="term" value="P:riboflavin biosynthetic process"/>
    <property type="evidence" value="ECO:0007669"/>
    <property type="project" value="InterPro"/>
</dbReference>
<evidence type="ECO:0000256" key="6">
    <source>
        <dbReference type="ARBA" id="ARBA00022679"/>
    </source>
</evidence>
<keyword evidence="7 15" id="KW-0548">Nucleotidyltransferase</keyword>
<dbReference type="Gene3D" id="2.40.30.30">
    <property type="entry name" value="Riboflavin kinase-like"/>
    <property type="match status" value="1"/>
</dbReference>
<keyword evidence="18" id="KW-1185">Reference proteome</keyword>
<dbReference type="PANTHER" id="PTHR22749">
    <property type="entry name" value="RIBOFLAVIN KINASE/FMN ADENYLYLTRANSFERASE"/>
    <property type="match status" value="1"/>
</dbReference>
<dbReference type="AlphaFoldDB" id="A0A4V3G960"/>
<keyword evidence="10 15" id="KW-0274">FAD</keyword>
<comment type="similarity">
    <text evidence="15">Belongs to the ribF family.</text>
</comment>
<organism evidence="17 18">
    <name type="scientific">Breznakia blatticola</name>
    <dbReference type="NCBI Taxonomy" id="1754012"/>
    <lineage>
        <taxon>Bacteria</taxon>
        <taxon>Bacillati</taxon>
        <taxon>Bacillota</taxon>
        <taxon>Erysipelotrichia</taxon>
        <taxon>Erysipelotrichales</taxon>
        <taxon>Erysipelotrichaceae</taxon>
        <taxon>Breznakia</taxon>
    </lineage>
</organism>
<evidence type="ECO:0000256" key="7">
    <source>
        <dbReference type="ARBA" id="ARBA00022695"/>
    </source>
</evidence>
<dbReference type="SMART" id="SM00904">
    <property type="entry name" value="Flavokinase"/>
    <property type="match status" value="1"/>
</dbReference>
<evidence type="ECO:0000256" key="12">
    <source>
        <dbReference type="ARBA" id="ARBA00023268"/>
    </source>
</evidence>
<comment type="catalytic activity">
    <reaction evidence="13 15">
        <text>riboflavin + ATP = FMN + ADP + H(+)</text>
        <dbReference type="Rhea" id="RHEA:14357"/>
        <dbReference type="ChEBI" id="CHEBI:15378"/>
        <dbReference type="ChEBI" id="CHEBI:30616"/>
        <dbReference type="ChEBI" id="CHEBI:57986"/>
        <dbReference type="ChEBI" id="CHEBI:58210"/>
        <dbReference type="ChEBI" id="CHEBI:456216"/>
        <dbReference type="EC" id="2.7.1.26"/>
    </reaction>
</comment>
<proteinExistence type="inferred from homology"/>
<dbReference type="GO" id="GO:0008531">
    <property type="term" value="F:riboflavin kinase activity"/>
    <property type="evidence" value="ECO:0007669"/>
    <property type="project" value="UniProtKB-UniRule"/>
</dbReference>
<dbReference type="FunFam" id="2.40.30.30:FF:000003">
    <property type="entry name" value="Riboflavin biosynthesis protein"/>
    <property type="match status" value="1"/>
</dbReference>
<protein>
    <recommendedName>
        <fullName evidence="15">Riboflavin biosynthesis protein</fullName>
    </recommendedName>
    <domain>
        <recommendedName>
            <fullName evidence="15">Riboflavin kinase</fullName>
            <ecNumber evidence="15">2.7.1.26</ecNumber>
        </recommendedName>
        <alternativeName>
            <fullName evidence="15">Flavokinase</fullName>
        </alternativeName>
    </domain>
    <domain>
        <recommendedName>
            <fullName evidence="15">FMN adenylyltransferase</fullName>
            <ecNumber evidence="15">2.7.7.2</ecNumber>
        </recommendedName>
        <alternativeName>
            <fullName evidence="15">FAD pyrophosphorylase</fullName>
        </alternativeName>
        <alternativeName>
            <fullName evidence="15">FAD synthase</fullName>
        </alternativeName>
    </domain>
</protein>
<sequence>MKIFDIYANKHYQVMNKTVACIGFFDGVHVGHQHLIKQTVELAKQKGLTPACITLSREPLQVLYPERDIKTIMDIEQRLQAIGSYGIQQCYLLHFDQAMANVSAADFIELLKSLCIDTIVAGEDFRFGKQNKGDVLMLEKQMPTKIIPLVELYGQKISSTTIIEALEKGEVEYVSSCMNRYYAIDGFVIHGNKVGSTKLGYPTANIEYNPFIVLPRVGVYIGRVIYEGKTYRAMINIGHNPTINRRDFLSLEAHILDFDQDIYGKRLVVEFSKYLRYEKKFNSKEELIEQLDNDVQSVRDYTYEIRNV</sequence>
<dbReference type="SUPFAM" id="SSF52374">
    <property type="entry name" value="Nucleotidylyl transferase"/>
    <property type="match status" value="1"/>
</dbReference>
<dbReference type="Proteomes" id="UP000294743">
    <property type="component" value="Unassembled WGS sequence"/>
</dbReference>
<dbReference type="PANTHER" id="PTHR22749:SF6">
    <property type="entry name" value="RIBOFLAVIN KINASE"/>
    <property type="match status" value="1"/>
</dbReference>
<dbReference type="Pfam" id="PF06574">
    <property type="entry name" value="FAD_syn"/>
    <property type="match status" value="1"/>
</dbReference>
<comment type="pathway">
    <text evidence="2 15">Cofactor biosynthesis; FAD biosynthesis; FAD from FMN: step 1/1.</text>
</comment>
<dbReference type="InterPro" id="IPR015865">
    <property type="entry name" value="Riboflavin_kinase_bac/euk"/>
</dbReference>
<dbReference type="OrthoDB" id="9803667at2"/>
<evidence type="ECO:0000256" key="10">
    <source>
        <dbReference type="ARBA" id="ARBA00022827"/>
    </source>
</evidence>
<dbReference type="GO" id="GO:0003919">
    <property type="term" value="F:FMN adenylyltransferase activity"/>
    <property type="evidence" value="ECO:0007669"/>
    <property type="project" value="UniProtKB-UniRule"/>
</dbReference>
<dbReference type="InterPro" id="IPR023468">
    <property type="entry name" value="Riboflavin_kinase"/>
</dbReference>
<evidence type="ECO:0000256" key="8">
    <source>
        <dbReference type="ARBA" id="ARBA00022741"/>
    </source>
</evidence>
<comment type="caution">
    <text evidence="17">The sequence shown here is derived from an EMBL/GenBank/DDBJ whole genome shotgun (WGS) entry which is preliminary data.</text>
</comment>
<evidence type="ECO:0000313" key="17">
    <source>
        <dbReference type="EMBL" id="TDW25567.1"/>
    </source>
</evidence>
<evidence type="ECO:0000256" key="11">
    <source>
        <dbReference type="ARBA" id="ARBA00022840"/>
    </source>
</evidence>
<keyword evidence="4 15" id="KW-0285">Flavoprotein</keyword>
<evidence type="ECO:0000256" key="3">
    <source>
        <dbReference type="ARBA" id="ARBA00005201"/>
    </source>
</evidence>
<evidence type="ECO:0000256" key="14">
    <source>
        <dbReference type="ARBA" id="ARBA00049494"/>
    </source>
</evidence>
<comment type="function">
    <text evidence="1">Catalyzes the phosphorylation of riboflavin to FMN followed by the adenylation of FMN to FAD.</text>
</comment>
<dbReference type="InterPro" id="IPR023465">
    <property type="entry name" value="Riboflavin_kinase_dom_sf"/>
</dbReference>
<evidence type="ECO:0000256" key="1">
    <source>
        <dbReference type="ARBA" id="ARBA00002121"/>
    </source>
</evidence>
<keyword evidence="8 15" id="KW-0547">Nucleotide-binding</keyword>
<comment type="catalytic activity">
    <reaction evidence="14 15">
        <text>FMN + ATP + H(+) = FAD + diphosphate</text>
        <dbReference type="Rhea" id="RHEA:17237"/>
        <dbReference type="ChEBI" id="CHEBI:15378"/>
        <dbReference type="ChEBI" id="CHEBI:30616"/>
        <dbReference type="ChEBI" id="CHEBI:33019"/>
        <dbReference type="ChEBI" id="CHEBI:57692"/>
        <dbReference type="ChEBI" id="CHEBI:58210"/>
        <dbReference type="EC" id="2.7.7.2"/>
    </reaction>
</comment>
<dbReference type="UniPathway" id="UPA00276">
    <property type="reaction ID" value="UER00406"/>
</dbReference>
<keyword evidence="11 15" id="KW-0067">ATP-binding</keyword>